<gene>
    <name evidence="2" type="ORF">DL89DRAFT_327641</name>
</gene>
<evidence type="ECO:0000313" key="3">
    <source>
        <dbReference type="Proteomes" id="UP000193922"/>
    </source>
</evidence>
<sequence length="182" mass="18601">MSALAPRLYGLISQPGDGAGQPPFDTSAQQPISDPGDAAGLFPFDGNGHPLVADSRHLVALVSSNPMTLASSLEAGPTPICNSPPAPPNPRASPQLSRTLLRQSQTIPASILERMSSLFNFGQESVSSPSRSAELRTDSLSTQQEESAETPGDLHANTGNVGRSVAACAVAVAAACILSGSI</sequence>
<feature type="compositionally biased region" description="Pro residues" evidence="1">
    <location>
        <begin position="82"/>
        <end position="91"/>
    </location>
</feature>
<proteinExistence type="predicted"/>
<accession>A0A1Y1VQ75</accession>
<feature type="region of interest" description="Disordered" evidence="1">
    <location>
        <begin position="73"/>
        <end position="97"/>
    </location>
</feature>
<evidence type="ECO:0000313" key="2">
    <source>
        <dbReference type="EMBL" id="ORX63461.1"/>
    </source>
</evidence>
<dbReference type="GeneID" id="63808200"/>
<dbReference type="RefSeq" id="XP_040738953.1">
    <property type="nucleotide sequence ID" value="XM_040891552.1"/>
</dbReference>
<evidence type="ECO:0000256" key="1">
    <source>
        <dbReference type="SAM" id="MobiDB-lite"/>
    </source>
</evidence>
<dbReference type="EMBL" id="MCFD01000201">
    <property type="protein sequence ID" value="ORX63461.1"/>
    <property type="molecule type" value="Genomic_DNA"/>
</dbReference>
<reference evidence="2 3" key="1">
    <citation type="submission" date="2016-07" db="EMBL/GenBank/DDBJ databases">
        <title>Pervasive Adenine N6-methylation of Active Genes in Fungi.</title>
        <authorList>
            <consortium name="DOE Joint Genome Institute"/>
            <person name="Mondo S.J."/>
            <person name="Dannebaum R.O."/>
            <person name="Kuo R.C."/>
            <person name="Labutti K."/>
            <person name="Haridas S."/>
            <person name="Kuo A."/>
            <person name="Salamov A."/>
            <person name="Ahrendt S.R."/>
            <person name="Lipzen A."/>
            <person name="Sullivan W."/>
            <person name="Andreopoulos W.B."/>
            <person name="Clum A."/>
            <person name="Lindquist E."/>
            <person name="Daum C."/>
            <person name="Ramamoorthy G.K."/>
            <person name="Gryganskyi A."/>
            <person name="Culley D."/>
            <person name="Magnuson J.K."/>
            <person name="James T.Y."/>
            <person name="O'Malley M.A."/>
            <person name="Stajich J.E."/>
            <person name="Spatafora J.W."/>
            <person name="Visel A."/>
            <person name="Grigoriev I.V."/>
        </authorList>
    </citation>
    <scope>NUCLEOTIDE SEQUENCE [LARGE SCALE GENOMIC DNA]</scope>
    <source>
        <strain evidence="2 3">ATCC 12442</strain>
    </source>
</reference>
<keyword evidence="3" id="KW-1185">Reference proteome</keyword>
<comment type="caution">
    <text evidence="2">The sequence shown here is derived from an EMBL/GenBank/DDBJ whole genome shotgun (WGS) entry which is preliminary data.</text>
</comment>
<feature type="region of interest" description="Disordered" evidence="1">
    <location>
        <begin position="1"/>
        <end position="38"/>
    </location>
</feature>
<dbReference type="Proteomes" id="UP000193922">
    <property type="component" value="Unassembled WGS sequence"/>
</dbReference>
<feature type="region of interest" description="Disordered" evidence="1">
    <location>
        <begin position="123"/>
        <end position="156"/>
    </location>
</feature>
<protein>
    <submittedName>
        <fullName evidence="2">Uncharacterized protein</fullName>
    </submittedName>
</protein>
<name>A0A1Y1VQ75_9FUNG</name>
<dbReference type="AlphaFoldDB" id="A0A1Y1VQ75"/>
<organism evidence="2 3">
    <name type="scientific">Linderina pennispora</name>
    <dbReference type="NCBI Taxonomy" id="61395"/>
    <lineage>
        <taxon>Eukaryota</taxon>
        <taxon>Fungi</taxon>
        <taxon>Fungi incertae sedis</taxon>
        <taxon>Zoopagomycota</taxon>
        <taxon>Kickxellomycotina</taxon>
        <taxon>Kickxellomycetes</taxon>
        <taxon>Kickxellales</taxon>
        <taxon>Kickxellaceae</taxon>
        <taxon>Linderina</taxon>
    </lineage>
</organism>